<evidence type="ECO:0000256" key="10">
    <source>
        <dbReference type="SAM" id="Phobius"/>
    </source>
</evidence>
<comment type="caution">
    <text evidence="11">The sequence shown here is derived from an EMBL/GenBank/DDBJ whole genome shotgun (WGS) entry which is preliminary data.</text>
</comment>
<keyword evidence="4" id="KW-0813">Transport</keyword>
<keyword evidence="5 10" id="KW-0812">Transmembrane</keyword>
<evidence type="ECO:0000256" key="8">
    <source>
        <dbReference type="ARBA" id="ARBA00023136"/>
    </source>
</evidence>
<dbReference type="OrthoDB" id="6426892at2759"/>
<dbReference type="EMBL" id="BMAO01001306">
    <property type="protein sequence ID" value="GFQ72280.1"/>
    <property type="molecule type" value="Genomic_DNA"/>
</dbReference>
<feature type="transmembrane region" description="Helical" evidence="10">
    <location>
        <begin position="9"/>
        <end position="29"/>
    </location>
</feature>
<evidence type="ECO:0000256" key="4">
    <source>
        <dbReference type="ARBA" id="ARBA00022448"/>
    </source>
</evidence>
<evidence type="ECO:0000256" key="3">
    <source>
        <dbReference type="ARBA" id="ARBA00006203"/>
    </source>
</evidence>
<feature type="transmembrane region" description="Helical" evidence="10">
    <location>
        <begin position="35"/>
        <end position="53"/>
    </location>
</feature>
<dbReference type="AlphaFoldDB" id="A0A8X6F697"/>
<feature type="transmembrane region" description="Helical" evidence="10">
    <location>
        <begin position="74"/>
        <end position="96"/>
    </location>
</feature>
<name>A0A8X6F697_TRICU</name>
<evidence type="ECO:0000256" key="2">
    <source>
        <dbReference type="ARBA" id="ARBA00004337"/>
    </source>
</evidence>
<evidence type="ECO:0000313" key="11">
    <source>
        <dbReference type="EMBL" id="GFQ72280.1"/>
    </source>
</evidence>
<keyword evidence="6" id="KW-0967">Endosome</keyword>
<proteinExistence type="inferred from homology"/>
<evidence type="ECO:0000256" key="5">
    <source>
        <dbReference type="ARBA" id="ARBA00022692"/>
    </source>
</evidence>
<comment type="similarity">
    <text evidence="3">Belongs to the HRG family.</text>
</comment>
<dbReference type="PANTHER" id="PTHR31525:SF1">
    <property type="entry name" value="HEME TRANSPORTER HRG1"/>
    <property type="match status" value="1"/>
</dbReference>
<gene>
    <name evidence="11" type="primary">X975_02444</name>
    <name evidence="11" type="ORF">TNCT_489751</name>
</gene>
<reference evidence="11" key="1">
    <citation type="submission" date="2020-07" db="EMBL/GenBank/DDBJ databases">
        <title>Multicomponent nature underlies the extraordinary mechanical properties of spider dragline silk.</title>
        <authorList>
            <person name="Kono N."/>
            <person name="Nakamura H."/>
            <person name="Mori M."/>
            <person name="Yoshida Y."/>
            <person name="Ohtoshi R."/>
            <person name="Malay A.D."/>
            <person name="Moran D.A.P."/>
            <person name="Tomita M."/>
            <person name="Numata K."/>
            <person name="Arakawa K."/>
        </authorList>
    </citation>
    <scope>NUCLEOTIDE SEQUENCE</scope>
</reference>
<keyword evidence="12" id="KW-1185">Reference proteome</keyword>
<dbReference type="PANTHER" id="PTHR31525">
    <property type="entry name" value="HEME TRANSPORTER HRG1"/>
    <property type="match status" value="1"/>
</dbReference>
<evidence type="ECO:0000256" key="7">
    <source>
        <dbReference type="ARBA" id="ARBA00022989"/>
    </source>
</evidence>
<evidence type="ECO:0000256" key="9">
    <source>
        <dbReference type="ARBA" id="ARBA00023228"/>
    </source>
</evidence>
<protein>
    <submittedName>
        <fullName evidence="11">Uncharacterized protein</fullName>
    </submittedName>
</protein>
<dbReference type="GO" id="GO:0005886">
    <property type="term" value="C:plasma membrane"/>
    <property type="evidence" value="ECO:0007669"/>
    <property type="project" value="TreeGrafter"/>
</dbReference>
<evidence type="ECO:0000256" key="6">
    <source>
        <dbReference type="ARBA" id="ARBA00022753"/>
    </source>
</evidence>
<keyword evidence="9" id="KW-0458">Lysosome</keyword>
<dbReference type="GO" id="GO:0020037">
    <property type="term" value="F:heme binding"/>
    <property type="evidence" value="ECO:0007669"/>
    <property type="project" value="TreeGrafter"/>
</dbReference>
<evidence type="ECO:0000313" key="12">
    <source>
        <dbReference type="Proteomes" id="UP000887116"/>
    </source>
</evidence>
<dbReference type="GO" id="GO:0015232">
    <property type="term" value="F:heme transmembrane transporter activity"/>
    <property type="evidence" value="ECO:0007669"/>
    <property type="project" value="InterPro"/>
</dbReference>
<keyword evidence="8 10" id="KW-0472">Membrane</keyword>
<sequence>MEGCIECKIIFAVLGVVSGATIFVSFAYYKNYNAAIWGLLTGILAALVLRLHVSYRRRVLHLRHTADSFQIVKVWGLILSITAITASIVYFVLAAVGHQGKKL</sequence>
<keyword evidence="7 10" id="KW-1133">Transmembrane helix</keyword>
<dbReference type="GO" id="GO:0010008">
    <property type="term" value="C:endosome membrane"/>
    <property type="evidence" value="ECO:0007669"/>
    <property type="project" value="UniProtKB-SubCell"/>
</dbReference>
<evidence type="ECO:0000256" key="1">
    <source>
        <dbReference type="ARBA" id="ARBA00004155"/>
    </source>
</evidence>
<comment type="subcellular location">
    <subcellularLocation>
        <location evidence="2">Endosome membrane</location>
        <topology evidence="2">Multi-pass membrane protein</topology>
    </subcellularLocation>
    <subcellularLocation>
        <location evidence="1">Lysosome membrane</location>
        <topology evidence="1">Multi-pass membrane protein</topology>
    </subcellularLocation>
</comment>
<accession>A0A8X6F697</accession>
<dbReference type="InterPro" id="IPR026218">
    <property type="entry name" value="HRG"/>
</dbReference>
<dbReference type="Proteomes" id="UP000887116">
    <property type="component" value="Unassembled WGS sequence"/>
</dbReference>
<dbReference type="GO" id="GO:0005765">
    <property type="term" value="C:lysosomal membrane"/>
    <property type="evidence" value="ECO:0007669"/>
    <property type="project" value="UniProtKB-SubCell"/>
</dbReference>
<organism evidence="11 12">
    <name type="scientific">Trichonephila clavata</name>
    <name type="common">Joro spider</name>
    <name type="synonym">Nephila clavata</name>
    <dbReference type="NCBI Taxonomy" id="2740835"/>
    <lineage>
        <taxon>Eukaryota</taxon>
        <taxon>Metazoa</taxon>
        <taxon>Ecdysozoa</taxon>
        <taxon>Arthropoda</taxon>
        <taxon>Chelicerata</taxon>
        <taxon>Arachnida</taxon>
        <taxon>Araneae</taxon>
        <taxon>Araneomorphae</taxon>
        <taxon>Entelegynae</taxon>
        <taxon>Araneoidea</taxon>
        <taxon>Nephilidae</taxon>
        <taxon>Trichonephila</taxon>
    </lineage>
</organism>